<feature type="region of interest" description="Disordered" evidence="1">
    <location>
        <begin position="229"/>
        <end position="261"/>
    </location>
</feature>
<dbReference type="AlphaFoldDB" id="A0A5K1JZI6"/>
<protein>
    <submittedName>
        <fullName evidence="2">Transcriptional repressor TUP1</fullName>
    </submittedName>
</protein>
<evidence type="ECO:0000313" key="2">
    <source>
        <dbReference type="EMBL" id="VWO97725.1"/>
    </source>
</evidence>
<accession>A0A5K1JZI6</accession>
<evidence type="ECO:0000256" key="1">
    <source>
        <dbReference type="SAM" id="MobiDB-lite"/>
    </source>
</evidence>
<feature type="compositionally biased region" description="Low complexity" evidence="1">
    <location>
        <begin position="248"/>
        <end position="261"/>
    </location>
</feature>
<sequence length="261" mass="28982">MPQDEGDARATNTSAETVSEIVDCKVGQPRPQADVPFRVEAYFLSLDLRSLLAKIAQSRVEGLSKTSNAPDTARHRTLWTSFVSFLYDSCVADAKKAAALAKGCPTPRHATRAAIYEVQFAFDVFRWKTMCERAELSRAGALGAAARERLQRKAADYKQDLARRSQQLQQSHLRAQPSQTMESLREERRWLEENCRAKVAVMERECSKLEAELVTPSAVHNRAIAQMRLEEDFTQRRPSGSTSGIAASRSGSSDQSSCVVA</sequence>
<name>A0A5K1JZI6_9APHY</name>
<feature type="compositionally biased region" description="Polar residues" evidence="1">
    <location>
        <begin position="236"/>
        <end position="245"/>
    </location>
</feature>
<organism evidence="2">
    <name type="scientific">Ganoderma boninense</name>
    <dbReference type="NCBI Taxonomy" id="34458"/>
    <lineage>
        <taxon>Eukaryota</taxon>
        <taxon>Fungi</taxon>
        <taxon>Dikarya</taxon>
        <taxon>Basidiomycota</taxon>
        <taxon>Agaricomycotina</taxon>
        <taxon>Agaricomycetes</taxon>
        <taxon>Polyporales</taxon>
        <taxon>Polyporaceae</taxon>
        <taxon>Ganoderma</taxon>
    </lineage>
</organism>
<reference evidence="2" key="1">
    <citation type="submission" date="2019-10" db="EMBL/GenBank/DDBJ databases">
        <authorList>
            <person name="Nor Muhammad N."/>
        </authorList>
    </citation>
    <scope>NUCLEOTIDE SEQUENCE</scope>
</reference>
<gene>
    <name evidence="2" type="primary">C4YFX2</name>
</gene>
<dbReference type="EMBL" id="LR726479">
    <property type="protein sequence ID" value="VWO97725.1"/>
    <property type="molecule type" value="Genomic_DNA"/>
</dbReference>
<proteinExistence type="predicted"/>